<evidence type="ECO:0000313" key="4">
    <source>
        <dbReference type="Proteomes" id="UP000823399"/>
    </source>
</evidence>
<evidence type="ECO:0000313" key="3">
    <source>
        <dbReference type="EMBL" id="KAG2103048.1"/>
    </source>
</evidence>
<feature type="transmembrane region" description="Helical" evidence="1">
    <location>
        <begin position="106"/>
        <end position="125"/>
    </location>
</feature>
<dbReference type="RefSeq" id="XP_041290352.1">
    <property type="nucleotide sequence ID" value="XM_041444169.1"/>
</dbReference>
<organism evidence="3 4">
    <name type="scientific">Suillus discolor</name>
    <dbReference type="NCBI Taxonomy" id="1912936"/>
    <lineage>
        <taxon>Eukaryota</taxon>
        <taxon>Fungi</taxon>
        <taxon>Dikarya</taxon>
        <taxon>Basidiomycota</taxon>
        <taxon>Agaricomycotina</taxon>
        <taxon>Agaricomycetes</taxon>
        <taxon>Agaricomycetidae</taxon>
        <taxon>Boletales</taxon>
        <taxon>Suillineae</taxon>
        <taxon>Suillaceae</taxon>
        <taxon>Suillus</taxon>
    </lineage>
</organism>
<evidence type="ECO:0000256" key="1">
    <source>
        <dbReference type="SAM" id="Phobius"/>
    </source>
</evidence>
<protein>
    <recommendedName>
        <fullName evidence="2">DUF2470 domain-containing protein</fullName>
    </recommendedName>
</protein>
<dbReference type="Pfam" id="PF10615">
    <property type="entry name" value="DUF2470"/>
    <property type="match status" value="1"/>
</dbReference>
<gene>
    <name evidence="3" type="ORF">F5147DRAFT_838586</name>
</gene>
<comment type="caution">
    <text evidence="3">The sequence shown here is derived from an EMBL/GenBank/DDBJ whole genome shotgun (WGS) entry which is preliminary data.</text>
</comment>
<name>A0A9P7JRR7_9AGAM</name>
<dbReference type="EMBL" id="JABBWM010000045">
    <property type="protein sequence ID" value="KAG2103048.1"/>
    <property type="molecule type" value="Genomic_DNA"/>
</dbReference>
<reference evidence="3" key="1">
    <citation type="journal article" date="2020" name="New Phytol.">
        <title>Comparative genomics reveals dynamic genome evolution in host specialist ectomycorrhizal fungi.</title>
        <authorList>
            <person name="Lofgren L.A."/>
            <person name="Nguyen N.H."/>
            <person name="Vilgalys R."/>
            <person name="Ruytinx J."/>
            <person name="Liao H.L."/>
            <person name="Branco S."/>
            <person name="Kuo A."/>
            <person name="LaButti K."/>
            <person name="Lipzen A."/>
            <person name="Andreopoulos W."/>
            <person name="Pangilinan J."/>
            <person name="Riley R."/>
            <person name="Hundley H."/>
            <person name="Na H."/>
            <person name="Barry K."/>
            <person name="Grigoriev I.V."/>
            <person name="Stajich J.E."/>
            <person name="Kennedy P.G."/>
        </authorList>
    </citation>
    <scope>NUCLEOTIDE SEQUENCE</scope>
    <source>
        <strain evidence="3">FC423</strain>
    </source>
</reference>
<dbReference type="InterPro" id="IPR019595">
    <property type="entry name" value="DUF2470"/>
</dbReference>
<dbReference type="OrthoDB" id="5553410at2759"/>
<sequence length="227" mass="24693">MSDSVASNSSSLCTYMKDHPRTLVAYVKYFGKVQDNVVSAEMSGIDSKGMTLSYKLQSGVSNSVRVPFNPSLPGYDGAKPRLLSMKTEALDGLGMLKVPKLTTFRFPPKAILTPFIFLAYFYLLAPPPPGTTLFSIPAATVDTFFSPANAIKNFTGLGFAARTLATILGVIHTAEGLYTLSLCRRSVKGLAVTAVYVGCSMLFGVHIWKDLKIRIQEKRTEAATKFE</sequence>
<dbReference type="InterPro" id="IPR037119">
    <property type="entry name" value="Haem_oxidase_HugZ-like_sf"/>
</dbReference>
<keyword evidence="4" id="KW-1185">Reference proteome</keyword>
<keyword evidence="1" id="KW-0472">Membrane</keyword>
<dbReference type="Pfam" id="PF14934">
    <property type="entry name" value="TMEM254"/>
    <property type="match status" value="1"/>
</dbReference>
<keyword evidence="1" id="KW-1133">Transmembrane helix</keyword>
<feature type="domain" description="DUF2470" evidence="2">
    <location>
        <begin position="10"/>
        <end position="85"/>
    </location>
</feature>
<dbReference type="GeneID" id="64706428"/>
<accession>A0A9P7JRR7</accession>
<dbReference type="Gene3D" id="3.20.180.10">
    <property type="entry name" value="PNP-oxidase-like"/>
    <property type="match status" value="1"/>
</dbReference>
<dbReference type="AlphaFoldDB" id="A0A9P7JRR7"/>
<dbReference type="InterPro" id="IPR028110">
    <property type="entry name" value="TMEM254"/>
</dbReference>
<feature type="transmembrane region" description="Helical" evidence="1">
    <location>
        <begin position="189"/>
        <end position="208"/>
    </location>
</feature>
<evidence type="ECO:0000259" key="2">
    <source>
        <dbReference type="Pfam" id="PF10615"/>
    </source>
</evidence>
<keyword evidence="1" id="KW-0812">Transmembrane</keyword>
<proteinExistence type="predicted"/>
<dbReference type="Proteomes" id="UP000823399">
    <property type="component" value="Unassembled WGS sequence"/>
</dbReference>